<organism evidence="4 5">
    <name type="scientific">Candida tropicalis (strain ATCC MYA-3404 / T1)</name>
    <name type="common">Yeast</name>
    <dbReference type="NCBI Taxonomy" id="294747"/>
    <lineage>
        <taxon>Eukaryota</taxon>
        <taxon>Fungi</taxon>
        <taxon>Dikarya</taxon>
        <taxon>Ascomycota</taxon>
        <taxon>Saccharomycotina</taxon>
        <taxon>Pichiomycetes</taxon>
        <taxon>Debaryomycetaceae</taxon>
        <taxon>Candida/Lodderomyces clade</taxon>
        <taxon>Candida</taxon>
    </lineage>
</organism>
<keyword evidence="5" id="KW-1185">Reference proteome</keyword>
<dbReference type="HOGENOM" id="CLU_035730_3_1_1"/>
<dbReference type="CDD" id="cd05384">
    <property type="entry name" value="CAP_PRY1-like"/>
    <property type="match status" value="1"/>
</dbReference>
<dbReference type="EMBL" id="GG692399">
    <property type="protein sequence ID" value="EER32508.1"/>
    <property type="molecule type" value="Genomic_DNA"/>
</dbReference>
<evidence type="ECO:0000256" key="1">
    <source>
        <dbReference type="SAM" id="MobiDB-lite"/>
    </source>
</evidence>
<dbReference type="eggNOG" id="KOG3017">
    <property type="taxonomic scope" value="Eukaryota"/>
</dbReference>
<feature type="compositionally biased region" description="Basic and acidic residues" evidence="1">
    <location>
        <begin position="182"/>
        <end position="213"/>
    </location>
</feature>
<dbReference type="GeneID" id="8299443"/>
<sequence>MRVSSFLVAALPVFTTLVESKALYLYETVYVTVAFKDGQEYTVYDDFNKESVPTAIETEANFETPIVVPETQEEQHEPLEPTIPNQDPDPIPELVPEPVEEPISVPEYIEEPEPQYEPEHEAVPVEEPVPAPIQVEESVPAPAPKPQKEEEAIVIAKQVVITTSIPAETKAPVPEPQPEPQQQHDEPQPESQHDEPEPEHNEPEPQKTKEVPHEVGSSLPAIAEECLTAHNSKRSRHGVGPLKWSSKLESFTNSVASSYDCSGSLQHTRGPYGENLALGYKSTTDAVNAWYDEGSQGEFNHFTQVVWKSTTELACSAKDCRANGFGLYVICVYSSPGNVAGQWKENVLPLNG</sequence>
<dbReference type="InterPro" id="IPR035940">
    <property type="entry name" value="CAP_sf"/>
</dbReference>
<dbReference type="InterPro" id="IPR001283">
    <property type="entry name" value="CRISP-related"/>
</dbReference>
<evidence type="ECO:0000259" key="3">
    <source>
        <dbReference type="SMART" id="SM00198"/>
    </source>
</evidence>
<name>C5MD78_CANTT</name>
<keyword evidence="2" id="KW-0732">Signal</keyword>
<feature type="domain" description="SCP" evidence="3">
    <location>
        <begin position="221"/>
        <end position="341"/>
    </location>
</feature>
<evidence type="ECO:0000313" key="5">
    <source>
        <dbReference type="Proteomes" id="UP000002037"/>
    </source>
</evidence>
<dbReference type="AlphaFoldDB" id="C5MD78"/>
<dbReference type="OrthoDB" id="337038at2759"/>
<dbReference type="VEuPathDB" id="FungiDB:CTRG_04179"/>
<dbReference type="Proteomes" id="UP000002037">
    <property type="component" value="Unassembled WGS sequence"/>
</dbReference>
<dbReference type="RefSeq" id="XP_002549882.1">
    <property type="nucleotide sequence ID" value="XM_002549836.1"/>
</dbReference>
<accession>C5MD78</accession>
<proteinExistence type="predicted"/>
<evidence type="ECO:0000256" key="2">
    <source>
        <dbReference type="SAM" id="SignalP"/>
    </source>
</evidence>
<gene>
    <name evidence="4" type="ORF">CTRG_04179</name>
</gene>
<reference evidence="4 5" key="1">
    <citation type="journal article" date="2009" name="Nature">
        <title>Evolution of pathogenicity and sexual reproduction in eight Candida genomes.</title>
        <authorList>
            <person name="Butler G."/>
            <person name="Rasmussen M.D."/>
            <person name="Lin M.F."/>
            <person name="Santos M.A."/>
            <person name="Sakthikumar S."/>
            <person name="Munro C.A."/>
            <person name="Rheinbay E."/>
            <person name="Grabherr M."/>
            <person name="Forche A."/>
            <person name="Reedy J.L."/>
            <person name="Agrafioti I."/>
            <person name="Arnaud M.B."/>
            <person name="Bates S."/>
            <person name="Brown A.J."/>
            <person name="Brunke S."/>
            <person name="Costanzo M.C."/>
            <person name="Fitzpatrick D.A."/>
            <person name="de Groot P.W."/>
            <person name="Harris D."/>
            <person name="Hoyer L.L."/>
            <person name="Hube B."/>
            <person name="Klis F.M."/>
            <person name="Kodira C."/>
            <person name="Lennard N."/>
            <person name="Logue M.E."/>
            <person name="Martin R."/>
            <person name="Neiman A.M."/>
            <person name="Nikolaou E."/>
            <person name="Quail M.A."/>
            <person name="Quinn J."/>
            <person name="Santos M.C."/>
            <person name="Schmitzberger F.F."/>
            <person name="Sherlock G."/>
            <person name="Shah P."/>
            <person name="Silverstein K.A."/>
            <person name="Skrzypek M.S."/>
            <person name="Soll D."/>
            <person name="Staggs R."/>
            <person name="Stansfield I."/>
            <person name="Stumpf M.P."/>
            <person name="Sudbery P.E."/>
            <person name="Srikantha T."/>
            <person name="Zeng Q."/>
            <person name="Berman J."/>
            <person name="Berriman M."/>
            <person name="Heitman J."/>
            <person name="Gow N.A."/>
            <person name="Lorenz M.C."/>
            <person name="Birren B.W."/>
            <person name="Kellis M."/>
            <person name="Cuomo C.A."/>
        </authorList>
    </citation>
    <scope>NUCLEOTIDE SEQUENCE [LARGE SCALE GENOMIC DNA]</scope>
    <source>
        <strain evidence="5">ATCC MYA-3404 / T1</strain>
    </source>
</reference>
<dbReference type="PANTHER" id="PTHR10334">
    <property type="entry name" value="CYSTEINE-RICH SECRETORY PROTEIN-RELATED"/>
    <property type="match status" value="1"/>
</dbReference>
<feature type="chain" id="PRO_5002952850" description="SCP domain-containing protein" evidence="2">
    <location>
        <begin position="21"/>
        <end position="352"/>
    </location>
</feature>
<dbReference type="PRINTS" id="PR00837">
    <property type="entry name" value="V5TPXLIKE"/>
</dbReference>
<dbReference type="Pfam" id="PF00188">
    <property type="entry name" value="CAP"/>
    <property type="match status" value="1"/>
</dbReference>
<feature type="signal peptide" evidence="2">
    <location>
        <begin position="1"/>
        <end position="20"/>
    </location>
</feature>
<dbReference type="Gene3D" id="3.40.33.10">
    <property type="entry name" value="CAP"/>
    <property type="match status" value="1"/>
</dbReference>
<evidence type="ECO:0000313" key="4">
    <source>
        <dbReference type="EMBL" id="EER32508.1"/>
    </source>
</evidence>
<dbReference type="SMART" id="SM00198">
    <property type="entry name" value="SCP"/>
    <property type="match status" value="1"/>
</dbReference>
<feature type="region of interest" description="Disordered" evidence="1">
    <location>
        <begin position="169"/>
        <end position="215"/>
    </location>
</feature>
<dbReference type="SUPFAM" id="SSF55797">
    <property type="entry name" value="PR-1-like"/>
    <property type="match status" value="1"/>
</dbReference>
<dbReference type="InterPro" id="IPR014044">
    <property type="entry name" value="CAP_dom"/>
</dbReference>
<protein>
    <recommendedName>
        <fullName evidence="3">SCP domain-containing protein</fullName>
    </recommendedName>
</protein>
<dbReference type="KEGG" id="ctp:CTRG_04179"/>